<gene>
    <name evidence="2" type="ORF">ACFQ4C_00210</name>
</gene>
<organism evidence="2 3">
    <name type="scientific">Larkinella insperata</name>
    <dbReference type="NCBI Taxonomy" id="332158"/>
    <lineage>
        <taxon>Bacteria</taxon>
        <taxon>Pseudomonadati</taxon>
        <taxon>Bacteroidota</taxon>
        <taxon>Cytophagia</taxon>
        <taxon>Cytophagales</taxon>
        <taxon>Spirosomataceae</taxon>
        <taxon>Larkinella</taxon>
    </lineage>
</organism>
<keyword evidence="2" id="KW-0413">Isomerase</keyword>
<evidence type="ECO:0000313" key="2">
    <source>
        <dbReference type="EMBL" id="MFD1139507.1"/>
    </source>
</evidence>
<dbReference type="Gene3D" id="3.20.20.150">
    <property type="entry name" value="Divalent-metal-dependent TIM barrel enzymes"/>
    <property type="match status" value="1"/>
</dbReference>
<comment type="caution">
    <text evidence="2">The sequence shown here is derived from an EMBL/GenBank/DDBJ whole genome shotgun (WGS) entry which is preliminary data.</text>
</comment>
<dbReference type="SUPFAM" id="SSF51658">
    <property type="entry name" value="Xylose isomerase-like"/>
    <property type="match status" value="1"/>
</dbReference>
<protein>
    <submittedName>
        <fullName evidence="2">Sugar phosphate isomerase/epimerase family protein</fullName>
    </submittedName>
</protein>
<dbReference type="EMBL" id="JBHTLP010000001">
    <property type="protein sequence ID" value="MFD1139507.1"/>
    <property type="molecule type" value="Genomic_DNA"/>
</dbReference>
<dbReference type="Proteomes" id="UP001597116">
    <property type="component" value="Unassembled WGS sequence"/>
</dbReference>
<accession>A0ABW3Q3L7</accession>
<evidence type="ECO:0000313" key="3">
    <source>
        <dbReference type="Proteomes" id="UP001597116"/>
    </source>
</evidence>
<feature type="domain" description="Xylose isomerase-like TIM barrel" evidence="1">
    <location>
        <begin position="22"/>
        <end position="184"/>
    </location>
</feature>
<dbReference type="RefSeq" id="WP_265990199.1">
    <property type="nucleotide sequence ID" value="NZ_CP110973.1"/>
</dbReference>
<dbReference type="InterPro" id="IPR013022">
    <property type="entry name" value="Xyl_isomerase-like_TIM-brl"/>
</dbReference>
<evidence type="ECO:0000259" key="1">
    <source>
        <dbReference type="Pfam" id="PF01261"/>
    </source>
</evidence>
<dbReference type="InterPro" id="IPR036237">
    <property type="entry name" value="Xyl_isomerase-like_sf"/>
</dbReference>
<name>A0ABW3Q3L7_9BACT</name>
<sequence>MNSCQFFAPHWGNTLPFDPFCQNVKAAGYDGVEMALPFEEAARSLILDTLAKYGLQWIGQYWQSLEADPDEHAQNYEMYLRHLCAARPLFINCQTGKDFFTFEQNKRLFDLADRIAAETGVKIVHETHRGKAFFAAHITREYLQQLPAVRLALDISHWCNVHESLLENQVEAVRLALSRTDHLHSRVGHPEGPQVNDPRAPEWAETLNAHLAWWDVVVAEHRQKGVPVTITTEFGPAPYMPLLPHTQMPIASQWEINVYMMNLLKDRYQNAEANSDLATGGPSRRG</sequence>
<dbReference type="Pfam" id="PF01261">
    <property type="entry name" value="AP_endonuc_2"/>
    <property type="match status" value="1"/>
</dbReference>
<reference evidence="3" key="1">
    <citation type="journal article" date="2019" name="Int. J. Syst. Evol. Microbiol.">
        <title>The Global Catalogue of Microorganisms (GCM) 10K type strain sequencing project: providing services to taxonomists for standard genome sequencing and annotation.</title>
        <authorList>
            <consortium name="The Broad Institute Genomics Platform"/>
            <consortium name="The Broad Institute Genome Sequencing Center for Infectious Disease"/>
            <person name="Wu L."/>
            <person name="Ma J."/>
        </authorList>
    </citation>
    <scope>NUCLEOTIDE SEQUENCE [LARGE SCALE GENOMIC DNA]</scope>
    <source>
        <strain evidence="3">CCUG 55608</strain>
    </source>
</reference>
<keyword evidence="3" id="KW-1185">Reference proteome</keyword>
<proteinExistence type="predicted"/>
<dbReference type="GO" id="GO:0016853">
    <property type="term" value="F:isomerase activity"/>
    <property type="evidence" value="ECO:0007669"/>
    <property type="project" value="UniProtKB-KW"/>
</dbReference>